<feature type="transmembrane region" description="Helical" evidence="8">
    <location>
        <begin position="1119"/>
        <end position="1137"/>
    </location>
</feature>
<sequence length="1521" mass="170736">MSLAASFKQPGDGGAGTTWKRADVNISDAWNSAAGTAQEDEGMSLAQLTASCAVGLVALGFCLFVFTILRTNIRRIYAPASSLVPERQRMEPPRSGLFTWIKPVIETRRNVFIQRAGLDAYCFVRFFFMQLKLFLPLACVVTPIVVSLNSVGVADKSEGGLDRFAWGNLDAKHTNRYSGHLVMAIVVIVWFCYVIYNELIYYIEVRQKWMTSPSHRIRASATTVLVENIPEKWCHVKALDELFDVFPGGIRNIWVNRDFGDLLDKKRKQLELTRRLENAETALVRACHEKAWDMRKDALKNPKLKQATRKERIAMVRKDEMELNALAVEMMNRPGHSTGNPQNPTNFVDQLKAKREQMQVSDSTAKKLIGGGLGAVNWGIGAVGKVGHGVTKFGQNTLGQVTGAASRLKGPRPIDLKDDPIRQIPEQHLPQTHDGAHDSDGEPRIDPDHIHHDHQHAQSNFRASRAATAIESDLEHATLNLAASSDRLHHGPDTAHGHQADVQPDSNETEPDVRHTLTHRHSDYLHKSGTPPVHDDPSAASVLQQRWSSQQHHLYDATRGHTSPVPGSEVPQSAALNLPKYPQRNTIAELEQNKHKQDGHHLNPRRLFRKHSSFPSPEPSHLQDDEYPITRASPQPDFSPSSATTSDMRHTHRVEAAPTTEAVENVDDMAEKQEISKKTKDKYAKMPKIINWEVYDAKLKEEFENAAWTKYKRPKDRETMRISLFPRSIIWWKIWPTWWPSFGKKVDVILYCRLQLLELNKEIAADEAHLDKFPLMNSAFIQFNHQAAAHMACQSITHHKPKNMGPRIIEMDPKNVIWDNLSITWWNKYIRTASVIAIILGIIITWAIPMAFVGLLSQLDTISTRLTWLHWVANLPRWLKSVIQGVLPPALQAVLLLLLPDIFRLLVEFTGVPTRMQVELDLQAYWFIFLFVQVFLVVTLSSGLTNVIQQIANSPLSVPQILAQNLPKGSNYFYSYMILQALTSSSMSLSQIAALFQWFVLRRAFDSTARQKFERSKKLPAISWGVAFALHTNFTVIVLVYSIIAPLMLVFGCIVSSLYLLVQRYNCLYVNRWRTDSGGLFFPRAVNQTFTGIYVMVLVLIGLFFLVRDEQGDVVCIPHAIVMIVVGVGVIIYQYMLNKSLGPLFTYVPITMEDDAQARQDAYEQMLETRFMDALNPQRSAEDVAAMQPGSTSPSHMLPDPYSSEPLVRLGEQPHVPGSHYTANQADGQQEQSPSTEMWPPRQSSRSQGPGEMQQDSRSPASPNEPATESATAGNPHYNTPSHDGATQPQKAPFDGNAESQIKSPETYMSSEESGNSDSSRHAHAERLTQRLAALPEGPRAPLDVSKISPTTTGSSDSGPALQKSKAKGGAEEKDIELSEYKKLTKAQMAQNLVLHGGQHAPEFEETDPEGTSGSKSEFLFEGYHDELEDLTPAERDLLVQRAFHHEALRMMKPAVWIPQDIAKVAEDEVRRSEALCHELGIPRDQNLWVTTEYSSVDAKAKVNFTRPPPDFNSAEEFMQL</sequence>
<dbReference type="InterPro" id="IPR045122">
    <property type="entry name" value="Csc1-like"/>
</dbReference>
<evidence type="ECO:0000256" key="2">
    <source>
        <dbReference type="ARBA" id="ARBA00007779"/>
    </source>
</evidence>
<feature type="transmembrane region" description="Helical" evidence="8">
    <location>
        <begin position="924"/>
        <end position="952"/>
    </location>
</feature>
<feature type="domain" description="CSC1/OSCA1-like N-terminal transmembrane" evidence="11">
    <location>
        <begin position="48"/>
        <end position="198"/>
    </location>
</feature>
<feature type="compositionally biased region" description="Basic and acidic residues" evidence="7">
    <location>
        <begin position="1319"/>
        <end position="1329"/>
    </location>
</feature>
<keyword evidence="5 8" id="KW-1133">Transmembrane helix</keyword>
<protein>
    <recommendedName>
        <fullName evidence="15">DUF221-domain-containing protein</fullName>
    </recommendedName>
</protein>
<feature type="region of interest" description="Disordered" evidence="7">
    <location>
        <begin position="428"/>
        <end position="462"/>
    </location>
</feature>
<feature type="transmembrane region" description="Helical" evidence="8">
    <location>
        <begin position="972"/>
        <end position="1000"/>
    </location>
</feature>
<accession>A0ABR1LU74</accession>
<dbReference type="InterPro" id="IPR003864">
    <property type="entry name" value="CSC1/OSCA1-like_7TM"/>
</dbReference>
<dbReference type="PANTHER" id="PTHR13018:SF20">
    <property type="entry name" value="SPORULATION-SPECIFIC PROTEIN 75"/>
    <property type="match status" value="1"/>
</dbReference>
<feature type="domain" description="CSC1/OSCA1-like cytosolic" evidence="12">
    <location>
        <begin position="222"/>
        <end position="288"/>
    </location>
</feature>
<feature type="transmembrane region" description="Helical" evidence="8">
    <location>
        <begin position="48"/>
        <end position="69"/>
    </location>
</feature>
<dbReference type="Proteomes" id="UP001360953">
    <property type="component" value="Unassembled WGS sequence"/>
</dbReference>
<comment type="caution">
    <text evidence="13">The sequence shown here is derived from an EMBL/GenBank/DDBJ whole genome shotgun (WGS) entry which is preliminary data.</text>
</comment>
<evidence type="ECO:0000256" key="5">
    <source>
        <dbReference type="ARBA" id="ARBA00022989"/>
    </source>
</evidence>
<feature type="transmembrane region" description="Helical" evidence="8">
    <location>
        <begin position="133"/>
        <end position="154"/>
    </location>
</feature>
<feature type="transmembrane region" description="Helical" evidence="8">
    <location>
        <begin position="878"/>
        <end position="903"/>
    </location>
</feature>
<feature type="compositionally biased region" description="Polar residues" evidence="7">
    <location>
        <begin position="1221"/>
        <end position="1290"/>
    </location>
</feature>
<evidence type="ECO:0008006" key="15">
    <source>
        <dbReference type="Google" id="ProtNLM"/>
    </source>
</evidence>
<evidence type="ECO:0000259" key="11">
    <source>
        <dbReference type="Pfam" id="PF13967"/>
    </source>
</evidence>
<reference evidence="13 14" key="1">
    <citation type="submission" date="2024-04" db="EMBL/GenBank/DDBJ databases">
        <title>Phyllosticta paracitricarpa is synonymous to the EU quarantine fungus P. citricarpa based on phylogenomic analyses.</title>
        <authorList>
            <consortium name="Lawrence Berkeley National Laboratory"/>
            <person name="Van ingen-buijs V.A."/>
            <person name="Van westerhoven A.C."/>
            <person name="Haridas S."/>
            <person name="Skiadas P."/>
            <person name="Martin F."/>
            <person name="Groenewald J.Z."/>
            <person name="Crous P.W."/>
            <person name="Seidl M.F."/>
        </authorList>
    </citation>
    <scope>NUCLEOTIDE SEQUENCE [LARGE SCALE GENOMIC DNA]</scope>
    <source>
        <strain evidence="13 14">CPC 17464</strain>
    </source>
</reference>
<evidence type="ECO:0000259" key="9">
    <source>
        <dbReference type="Pfam" id="PF02714"/>
    </source>
</evidence>
<keyword evidence="4 8" id="KW-0812">Transmembrane</keyword>
<evidence type="ECO:0000256" key="7">
    <source>
        <dbReference type="SAM" id="MobiDB-lite"/>
    </source>
</evidence>
<feature type="transmembrane region" description="Helical" evidence="8">
    <location>
        <begin position="177"/>
        <end position="196"/>
    </location>
</feature>
<feature type="compositionally biased region" description="Basic and acidic residues" evidence="7">
    <location>
        <begin position="434"/>
        <end position="451"/>
    </location>
</feature>
<dbReference type="Pfam" id="PF13967">
    <property type="entry name" value="RSN1_TM"/>
    <property type="match status" value="1"/>
</dbReference>
<feature type="region of interest" description="Disordered" evidence="7">
    <location>
        <begin position="1182"/>
        <end position="1374"/>
    </location>
</feature>
<dbReference type="Pfam" id="PF12621">
    <property type="entry name" value="PHM7_ext"/>
    <property type="match status" value="1"/>
</dbReference>
<feature type="region of interest" description="Disordered" evidence="7">
    <location>
        <begin position="609"/>
        <end position="650"/>
    </location>
</feature>
<organism evidence="13 14">
    <name type="scientific">Phyllosticta citribraziliensis</name>
    <dbReference type="NCBI Taxonomy" id="989973"/>
    <lineage>
        <taxon>Eukaryota</taxon>
        <taxon>Fungi</taxon>
        <taxon>Dikarya</taxon>
        <taxon>Ascomycota</taxon>
        <taxon>Pezizomycotina</taxon>
        <taxon>Dothideomycetes</taxon>
        <taxon>Dothideomycetes incertae sedis</taxon>
        <taxon>Botryosphaeriales</taxon>
        <taxon>Phyllostictaceae</taxon>
        <taxon>Phyllosticta</taxon>
    </lineage>
</organism>
<dbReference type="GeneID" id="92031105"/>
<feature type="compositionally biased region" description="Polar residues" evidence="7">
    <location>
        <begin position="1298"/>
        <end position="1309"/>
    </location>
</feature>
<dbReference type="RefSeq" id="XP_066655483.1">
    <property type="nucleotide sequence ID" value="XM_066798199.1"/>
</dbReference>
<evidence type="ECO:0000256" key="4">
    <source>
        <dbReference type="ARBA" id="ARBA00022692"/>
    </source>
</evidence>
<feature type="compositionally biased region" description="Basic and acidic residues" evidence="7">
    <location>
        <begin position="486"/>
        <end position="499"/>
    </location>
</feature>
<feature type="compositionally biased region" description="Polar residues" evidence="7">
    <location>
        <begin position="632"/>
        <end position="646"/>
    </location>
</feature>
<evidence type="ECO:0000256" key="3">
    <source>
        <dbReference type="ARBA" id="ARBA00022448"/>
    </source>
</evidence>
<feature type="transmembrane region" description="Helical" evidence="8">
    <location>
        <begin position="1085"/>
        <end position="1107"/>
    </location>
</feature>
<evidence type="ECO:0000256" key="8">
    <source>
        <dbReference type="SAM" id="Phobius"/>
    </source>
</evidence>
<feature type="region of interest" description="Disordered" evidence="7">
    <location>
        <begin position="486"/>
        <end position="515"/>
    </location>
</feature>
<keyword evidence="14" id="KW-1185">Reference proteome</keyword>
<feature type="domain" description="10TM putative phosphate transporter extracellular tail" evidence="10">
    <location>
        <begin position="1433"/>
        <end position="1511"/>
    </location>
</feature>
<evidence type="ECO:0000259" key="10">
    <source>
        <dbReference type="Pfam" id="PF12621"/>
    </source>
</evidence>
<feature type="transmembrane region" description="Helical" evidence="8">
    <location>
        <begin position="1021"/>
        <end position="1041"/>
    </location>
</feature>
<comment type="subcellular location">
    <subcellularLocation>
        <location evidence="1">Membrane</location>
        <topology evidence="1">Multi-pass membrane protein</topology>
    </subcellularLocation>
</comment>
<dbReference type="EMBL" id="JBBPEH010000006">
    <property type="protein sequence ID" value="KAK7537332.1"/>
    <property type="molecule type" value="Genomic_DNA"/>
</dbReference>
<keyword evidence="3" id="KW-0813">Transport</keyword>
<feature type="transmembrane region" description="Helical" evidence="8">
    <location>
        <begin position="835"/>
        <end position="858"/>
    </location>
</feature>
<name>A0ABR1LU74_9PEZI</name>
<dbReference type="Pfam" id="PF02714">
    <property type="entry name" value="RSN1_7TM"/>
    <property type="match status" value="1"/>
</dbReference>
<proteinExistence type="inferred from homology"/>
<evidence type="ECO:0000313" key="13">
    <source>
        <dbReference type="EMBL" id="KAK7537332.1"/>
    </source>
</evidence>
<feature type="domain" description="CSC1/OSCA1-like cytosolic" evidence="12">
    <location>
        <begin position="705"/>
        <end position="820"/>
    </location>
</feature>
<evidence type="ECO:0000256" key="6">
    <source>
        <dbReference type="ARBA" id="ARBA00023136"/>
    </source>
</evidence>
<dbReference type="PANTHER" id="PTHR13018">
    <property type="entry name" value="PROBABLE MEMBRANE PROTEIN DUF221-RELATED"/>
    <property type="match status" value="1"/>
</dbReference>
<feature type="compositionally biased region" description="Low complexity" evidence="7">
    <location>
        <begin position="1349"/>
        <end position="1360"/>
    </location>
</feature>
<dbReference type="Pfam" id="PF14703">
    <property type="entry name" value="PHM7_cyt"/>
    <property type="match status" value="2"/>
</dbReference>
<dbReference type="InterPro" id="IPR027815">
    <property type="entry name" value="CSC1/OSCA1-like_cyt"/>
</dbReference>
<evidence type="ECO:0000256" key="1">
    <source>
        <dbReference type="ARBA" id="ARBA00004141"/>
    </source>
</evidence>
<dbReference type="InterPro" id="IPR022257">
    <property type="entry name" value="PHM7_ext"/>
</dbReference>
<evidence type="ECO:0000313" key="14">
    <source>
        <dbReference type="Proteomes" id="UP001360953"/>
    </source>
</evidence>
<comment type="similarity">
    <text evidence="2">Belongs to the CSC1 (TC 1.A.17) family.</text>
</comment>
<gene>
    <name evidence="13" type="ORF">J3D65DRAFT_603324</name>
</gene>
<dbReference type="InterPro" id="IPR032880">
    <property type="entry name" value="CSC1/OSCA1-like_N"/>
</dbReference>
<feature type="domain" description="CSC1/OSCA1-like 7TM region" evidence="9">
    <location>
        <begin position="832"/>
        <end position="1104"/>
    </location>
</feature>
<keyword evidence="6 8" id="KW-0472">Membrane</keyword>
<evidence type="ECO:0000259" key="12">
    <source>
        <dbReference type="Pfam" id="PF14703"/>
    </source>
</evidence>